<dbReference type="PANTHER" id="PTHR34223">
    <property type="entry name" value="OS11G0201299 PROTEIN"/>
    <property type="match status" value="1"/>
</dbReference>
<comment type="caution">
    <text evidence="1">The sequence shown here is derived from an EMBL/GenBank/DDBJ whole genome shotgun (WGS) entry which is preliminary data.</text>
</comment>
<reference evidence="1 2" key="1">
    <citation type="journal article" date="2019" name="Sci. Rep.">
        <title>A high-quality genome of Eragrostis curvula grass provides insights into Poaceae evolution and supports new strategies to enhance forage quality.</title>
        <authorList>
            <person name="Carballo J."/>
            <person name="Santos B.A.C.M."/>
            <person name="Zappacosta D."/>
            <person name="Garbus I."/>
            <person name="Selva J.P."/>
            <person name="Gallo C.A."/>
            <person name="Diaz A."/>
            <person name="Albertini E."/>
            <person name="Caccamo M."/>
            <person name="Echenique V."/>
        </authorList>
    </citation>
    <scope>NUCLEOTIDE SEQUENCE [LARGE SCALE GENOMIC DNA]</scope>
    <source>
        <strain evidence="2">cv. Victoria</strain>
        <tissue evidence="1">Leaf</tissue>
    </source>
</reference>
<accession>A0A5J9VIT9</accession>
<evidence type="ECO:0000313" key="1">
    <source>
        <dbReference type="EMBL" id="TVU34930.1"/>
    </source>
</evidence>
<gene>
    <name evidence="1" type="ORF">EJB05_16788</name>
</gene>
<evidence type="ECO:0000313" key="2">
    <source>
        <dbReference type="Proteomes" id="UP000324897"/>
    </source>
</evidence>
<dbReference type="Gramene" id="TVU34930">
    <property type="protein sequence ID" value="TVU34930"/>
    <property type="gene ID" value="EJB05_16788"/>
</dbReference>
<organism evidence="1 2">
    <name type="scientific">Eragrostis curvula</name>
    <name type="common">weeping love grass</name>
    <dbReference type="NCBI Taxonomy" id="38414"/>
    <lineage>
        <taxon>Eukaryota</taxon>
        <taxon>Viridiplantae</taxon>
        <taxon>Streptophyta</taxon>
        <taxon>Embryophyta</taxon>
        <taxon>Tracheophyta</taxon>
        <taxon>Spermatophyta</taxon>
        <taxon>Magnoliopsida</taxon>
        <taxon>Liliopsida</taxon>
        <taxon>Poales</taxon>
        <taxon>Poaceae</taxon>
        <taxon>PACMAD clade</taxon>
        <taxon>Chloridoideae</taxon>
        <taxon>Eragrostideae</taxon>
        <taxon>Eragrostidinae</taxon>
        <taxon>Eragrostis</taxon>
    </lineage>
</organism>
<dbReference type="InterPro" id="IPR053197">
    <property type="entry name" value="F-box_SCFL_complex_component"/>
</dbReference>
<proteinExistence type="predicted"/>
<dbReference type="PANTHER" id="PTHR34223:SF51">
    <property type="entry name" value="OS06G0556300 PROTEIN"/>
    <property type="match status" value="1"/>
</dbReference>
<dbReference type="InterPro" id="IPR032675">
    <property type="entry name" value="LRR_dom_sf"/>
</dbReference>
<dbReference type="SUPFAM" id="SSF52047">
    <property type="entry name" value="RNI-like"/>
    <property type="match status" value="1"/>
</dbReference>
<evidence type="ECO:0008006" key="3">
    <source>
        <dbReference type="Google" id="ProtNLM"/>
    </source>
</evidence>
<dbReference type="Gene3D" id="3.80.10.10">
    <property type="entry name" value="Ribonuclease Inhibitor"/>
    <property type="match status" value="1"/>
</dbReference>
<protein>
    <recommendedName>
        <fullName evidence="3">FBD domain-containing protein</fullName>
    </recommendedName>
</protein>
<name>A0A5J9VIT9_9POAL</name>
<sequence>MSCDVQVLRIIIDVPDCWCPFPNVPLVYDHLTTLELWHMLSVKPLLDFSRCSALQELKFVHSTLDVKHIFSPSVKRLRIQDCTLLEDARARISVPNLIVFELVRYSGCTPFLDNMPQLVSASIWHNDLDSDCCKSKFQIGGCADVSCQGCARIKGEGNKSVFLEGLSHASHLELLTSTVGMFIFRRDLTLCPVFSKLKTLVINDWCMVANVHPLIFFLQHSPVLEKLTLRISKDDEGEVAKGAEYEGAQQPFDFKQLTVKVECFKISERIKKNLKVLMTCGVPPGQIKIHQSSLGSLCSFAREKKT</sequence>
<dbReference type="EMBL" id="RWGY01000009">
    <property type="protein sequence ID" value="TVU34930.1"/>
    <property type="molecule type" value="Genomic_DNA"/>
</dbReference>
<dbReference type="Proteomes" id="UP000324897">
    <property type="component" value="Unassembled WGS sequence"/>
</dbReference>
<dbReference type="OrthoDB" id="634193at2759"/>
<keyword evidence="2" id="KW-1185">Reference proteome</keyword>
<dbReference type="AlphaFoldDB" id="A0A5J9VIT9"/>